<evidence type="ECO:0000313" key="1">
    <source>
        <dbReference type="EMBL" id="KAH3747235.1"/>
    </source>
</evidence>
<accession>A0A9D4I3X0</accession>
<proteinExistence type="predicted"/>
<reference evidence="1" key="1">
    <citation type="journal article" date="2019" name="bioRxiv">
        <title>The Genome of the Zebra Mussel, Dreissena polymorpha: A Resource for Invasive Species Research.</title>
        <authorList>
            <person name="McCartney M.A."/>
            <person name="Auch B."/>
            <person name="Kono T."/>
            <person name="Mallez S."/>
            <person name="Zhang Y."/>
            <person name="Obille A."/>
            <person name="Becker A."/>
            <person name="Abrahante J.E."/>
            <person name="Garbe J."/>
            <person name="Badalamenti J.P."/>
            <person name="Herman A."/>
            <person name="Mangelson H."/>
            <person name="Liachko I."/>
            <person name="Sullivan S."/>
            <person name="Sone E.D."/>
            <person name="Koren S."/>
            <person name="Silverstein K.A.T."/>
            <person name="Beckman K.B."/>
            <person name="Gohl D.M."/>
        </authorList>
    </citation>
    <scope>NUCLEOTIDE SEQUENCE</scope>
    <source>
        <strain evidence="1">Duluth1</strain>
        <tissue evidence="1">Whole animal</tissue>
    </source>
</reference>
<dbReference type="AlphaFoldDB" id="A0A9D4I3X0"/>
<sequence length="58" mass="6869">MNQYHKIPWTSINRSPGTVPLDPLNHYHYIPWTVPPYPRISTTRYAGPVSLDYLDKYH</sequence>
<dbReference type="EMBL" id="JAIWYP010000010">
    <property type="protein sequence ID" value="KAH3747235.1"/>
    <property type="molecule type" value="Genomic_DNA"/>
</dbReference>
<protein>
    <submittedName>
        <fullName evidence="1">Uncharacterized protein</fullName>
    </submittedName>
</protein>
<name>A0A9D4I3X0_DREPO</name>
<organism evidence="1 2">
    <name type="scientific">Dreissena polymorpha</name>
    <name type="common">Zebra mussel</name>
    <name type="synonym">Mytilus polymorpha</name>
    <dbReference type="NCBI Taxonomy" id="45954"/>
    <lineage>
        <taxon>Eukaryota</taxon>
        <taxon>Metazoa</taxon>
        <taxon>Spiralia</taxon>
        <taxon>Lophotrochozoa</taxon>
        <taxon>Mollusca</taxon>
        <taxon>Bivalvia</taxon>
        <taxon>Autobranchia</taxon>
        <taxon>Heteroconchia</taxon>
        <taxon>Euheterodonta</taxon>
        <taxon>Imparidentia</taxon>
        <taxon>Neoheterodontei</taxon>
        <taxon>Myida</taxon>
        <taxon>Dreissenoidea</taxon>
        <taxon>Dreissenidae</taxon>
        <taxon>Dreissena</taxon>
    </lineage>
</organism>
<dbReference type="Proteomes" id="UP000828390">
    <property type="component" value="Unassembled WGS sequence"/>
</dbReference>
<gene>
    <name evidence="1" type="ORF">DPMN_181658</name>
</gene>
<keyword evidence="2" id="KW-1185">Reference proteome</keyword>
<comment type="caution">
    <text evidence="1">The sequence shown here is derived from an EMBL/GenBank/DDBJ whole genome shotgun (WGS) entry which is preliminary data.</text>
</comment>
<reference evidence="1" key="2">
    <citation type="submission" date="2020-11" db="EMBL/GenBank/DDBJ databases">
        <authorList>
            <person name="McCartney M.A."/>
            <person name="Auch B."/>
            <person name="Kono T."/>
            <person name="Mallez S."/>
            <person name="Becker A."/>
            <person name="Gohl D.M."/>
            <person name="Silverstein K.A.T."/>
            <person name="Koren S."/>
            <person name="Bechman K.B."/>
            <person name="Herman A."/>
            <person name="Abrahante J.E."/>
            <person name="Garbe J."/>
        </authorList>
    </citation>
    <scope>NUCLEOTIDE SEQUENCE</scope>
    <source>
        <strain evidence="1">Duluth1</strain>
        <tissue evidence="1">Whole animal</tissue>
    </source>
</reference>
<evidence type="ECO:0000313" key="2">
    <source>
        <dbReference type="Proteomes" id="UP000828390"/>
    </source>
</evidence>